<evidence type="ECO:0000313" key="2">
    <source>
        <dbReference type="Proteomes" id="UP001480595"/>
    </source>
</evidence>
<dbReference type="RefSeq" id="XP_066719446.1">
    <property type="nucleotide sequence ID" value="XM_066855168.1"/>
</dbReference>
<protein>
    <submittedName>
        <fullName evidence="1">Aconitate hydratase 1</fullName>
    </submittedName>
</protein>
<dbReference type="GeneID" id="92088231"/>
<dbReference type="Proteomes" id="UP001480595">
    <property type="component" value="Unassembled WGS sequence"/>
</dbReference>
<dbReference type="EMBL" id="JAQQWL010000004">
    <property type="protein sequence ID" value="KAK8076487.1"/>
    <property type="molecule type" value="Genomic_DNA"/>
</dbReference>
<reference evidence="1 2" key="1">
    <citation type="submission" date="2023-01" db="EMBL/GenBank/DDBJ databases">
        <title>Analysis of 21 Apiospora genomes using comparative genomics revels a genus with tremendous synthesis potential of carbohydrate active enzymes and secondary metabolites.</title>
        <authorList>
            <person name="Sorensen T."/>
        </authorList>
    </citation>
    <scope>NUCLEOTIDE SEQUENCE [LARGE SCALE GENOMIC DNA]</scope>
    <source>
        <strain evidence="1 2">CBS 135458</strain>
    </source>
</reference>
<sequence length="275" mass="30228">MVFISRKPNPSERKAQINVRLSASPTLFRSNPDAALRLTLTLSLAPSVDVGAGAEGDDAGRGRRPLTFATHRNICEVTEPGYEGGINIFARGGFGLLRSTSGDKTRISRWATSAPTSGAKGQSEDLLERGIRFVTVPAPAPAAAGEEEEEQGGRSAAAAVATVTHTLNWERIFQHADRSERSSREGLESELGINRGYMGTMWWCWGDLETDLRDKRLHVWRKTDNGVYGEKPDEEFVRKGNWVLGENPRLLEWVDVTEVRIKGLGFGLIPTAVRL</sequence>
<name>A0ABR1VZ09_9PEZI</name>
<proteinExistence type="predicted"/>
<keyword evidence="2" id="KW-1185">Reference proteome</keyword>
<organism evidence="1 2">
    <name type="scientific">Apiospora phragmitis</name>
    <dbReference type="NCBI Taxonomy" id="2905665"/>
    <lineage>
        <taxon>Eukaryota</taxon>
        <taxon>Fungi</taxon>
        <taxon>Dikarya</taxon>
        <taxon>Ascomycota</taxon>
        <taxon>Pezizomycotina</taxon>
        <taxon>Sordariomycetes</taxon>
        <taxon>Xylariomycetidae</taxon>
        <taxon>Amphisphaeriales</taxon>
        <taxon>Apiosporaceae</taxon>
        <taxon>Apiospora</taxon>
    </lineage>
</organism>
<accession>A0ABR1VZ09</accession>
<gene>
    <name evidence="1" type="ORF">PG994_003759</name>
</gene>
<evidence type="ECO:0000313" key="1">
    <source>
        <dbReference type="EMBL" id="KAK8076487.1"/>
    </source>
</evidence>
<comment type="caution">
    <text evidence="1">The sequence shown here is derived from an EMBL/GenBank/DDBJ whole genome shotgun (WGS) entry which is preliminary data.</text>
</comment>